<organism evidence="1 2">
    <name type="scientific">Olivibacter domesticus</name>
    <name type="common">Pseudosphingobacterium domesticum</name>
    <dbReference type="NCBI Taxonomy" id="407022"/>
    <lineage>
        <taxon>Bacteria</taxon>
        <taxon>Pseudomonadati</taxon>
        <taxon>Bacteroidota</taxon>
        <taxon>Sphingobacteriia</taxon>
        <taxon>Sphingobacteriales</taxon>
        <taxon>Sphingobacteriaceae</taxon>
        <taxon>Olivibacter</taxon>
    </lineage>
</organism>
<dbReference type="Gene3D" id="2.60.40.1930">
    <property type="match status" value="1"/>
</dbReference>
<sequence>MQYISAAQQVNDSTDALNRLLRNLDKYQKTYPQEKVYLHMDKPYYVAGEDIWFKAYVTISQFNFLSAVSKIMYVELINNQNEIVQSRRLPVISGLAIGDFKLPDTLREGSYRIRAYTNWMRNFDEDRFFDRTFVIGNSFSNGLITSSKFTYSEEKKRKVGHAVIHLKDLNGLPVSNRIVNYEIRLDPKSSAKGKARFDEQGTLNLDFASKDKIDISQGVIVLNIDNADKPPIVKYIPIQKQQLGASIQFYPEGGVLLANIINKIGFKALNEEGKGAIVKGVIEHAGQQVTTFASDHNGIGNLSFTPEQGKTYQAIVNFENGKTVKTNLPASSTEGLTIAVNNSLKDAVWLQISASPNLVNGQSLSVMAQNNGQVFFAAKSKLNKAEIAINIPKKNIPSGVIHFSLFDEKMDLLAERVVFNLNETDVLPIEVKANKNIYTRREQVALAIKNLGINDSSRIGSFSIAVTNMDKVVDSAKTEANIFSSLLLSAEAKGYIEKPGYYFKDDNPTIRRQLDNLMLTQTADRSFWEDMKKGEFPEKSYQSEKEIRISGTVTKPNGEPVDKAKVMVISPQNISTVLDTVTGPDGRFNFDKILFYDSTNFVVQARDARGKKNVEIKLDEVPRQQVSQNKNSPDITIDANRSLGNYLDNAEKNFSELQKYGFLERSILLEEVEIKDKKKDPAKYSANLNGPGRADQVISGDEVFFNGCPTLDMCLNGRLVGVIFRNGVPYSTRSQNQPMQIILDGMYMDASALNIIPPTDVASVEVLRTIGNTAIYGSYGGGGVLIITTRRGDQPRNYSRDLYTPGITTFSPQGFYEIRAFPAPDYSVKEIKSEMKDLRSTIYWKPDVVTNDKGLADVSFYTADEPGVYQIVVEGLDTEGHLGRSITYITVK</sequence>
<proteinExistence type="predicted"/>
<dbReference type="STRING" id="407022.SAMN05661044_04311"/>
<dbReference type="SUPFAM" id="SSF56935">
    <property type="entry name" value="Porins"/>
    <property type="match status" value="1"/>
</dbReference>
<dbReference type="InterPro" id="IPR008969">
    <property type="entry name" value="CarboxyPept-like_regulatory"/>
</dbReference>
<reference evidence="2" key="1">
    <citation type="submission" date="2016-10" db="EMBL/GenBank/DDBJ databases">
        <authorList>
            <person name="Varghese N."/>
            <person name="Submissions S."/>
        </authorList>
    </citation>
    <scope>NUCLEOTIDE SEQUENCE [LARGE SCALE GENOMIC DNA]</scope>
    <source>
        <strain evidence="2">DSM 18733</strain>
    </source>
</reference>
<name>A0A1H7VS27_OLID1</name>
<evidence type="ECO:0000313" key="1">
    <source>
        <dbReference type="EMBL" id="SEM11844.1"/>
    </source>
</evidence>
<dbReference type="InterPro" id="IPR037066">
    <property type="entry name" value="Plug_dom_sf"/>
</dbReference>
<accession>A0A1H7VS27</accession>
<protein>
    <submittedName>
        <fullName evidence="1">TonB-dependent Receptor Plug Domain</fullName>
    </submittedName>
</protein>
<dbReference type="SUPFAM" id="SSF49464">
    <property type="entry name" value="Carboxypeptidase regulatory domain-like"/>
    <property type="match status" value="1"/>
</dbReference>
<dbReference type="EMBL" id="FOAF01000007">
    <property type="protein sequence ID" value="SEM11844.1"/>
    <property type="molecule type" value="Genomic_DNA"/>
</dbReference>
<dbReference type="Gene3D" id="2.170.130.10">
    <property type="entry name" value="TonB-dependent receptor, plug domain"/>
    <property type="match status" value="1"/>
</dbReference>
<dbReference type="Proteomes" id="UP000199421">
    <property type="component" value="Unassembled WGS sequence"/>
</dbReference>
<keyword evidence="2" id="KW-1185">Reference proteome</keyword>
<dbReference type="AlphaFoldDB" id="A0A1H7VS27"/>
<evidence type="ECO:0000313" key="2">
    <source>
        <dbReference type="Proteomes" id="UP000199421"/>
    </source>
</evidence>
<dbReference type="RefSeq" id="WP_377533873.1">
    <property type="nucleotide sequence ID" value="NZ_JBHSRK010000028.1"/>
</dbReference>
<gene>
    <name evidence="1" type="ORF">SAMN05661044_04311</name>
</gene>
<keyword evidence="1" id="KW-0675">Receptor</keyword>